<reference evidence="7 8" key="1">
    <citation type="submission" date="2019-09" db="EMBL/GenBank/DDBJ databases">
        <title>Bird 10,000 Genomes (B10K) Project - Family phase.</title>
        <authorList>
            <person name="Zhang G."/>
        </authorList>
    </citation>
    <scope>NUCLEOTIDE SEQUENCE [LARGE SCALE GENOMIC DNA]</scope>
    <source>
        <strain evidence="7">B10K-DU-011-36</strain>
        <tissue evidence="7">Muscle</tissue>
    </source>
</reference>
<evidence type="ECO:0000313" key="8">
    <source>
        <dbReference type="Proteomes" id="UP000537522"/>
    </source>
</evidence>
<keyword evidence="5" id="KW-0446">Lipid-binding</keyword>
<sequence length="147" mass="16484">VRFSSGETWNPFKLQYQLRNVRERVAKTLVEKGVLTTGKQNFLLFDVTTHPVSDAAEKQRVLKKLQEGVLARWASHPHRVDRRTLALLVLAHSSDVLENAFGGLASDRYEVAASRTKELLNVDPEVEATKGRGTEMIWAVLAAFNKA</sequence>
<dbReference type="AlphaFoldDB" id="A0A7L0KKK6"/>
<protein>
    <submittedName>
        <fullName evidence="7">GLP3L protein</fullName>
    </submittedName>
</protein>
<accession>A0A7L0KKK6</accession>
<feature type="non-terminal residue" evidence="7">
    <location>
        <position position="1"/>
    </location>
</feature>
<evidence type="ECO:0000256" key="3">
    <source>
        <dbReference type="ARBA" id="ARBA00007284"/>
    </source>
</evidence>
<evidence type="ECO:0000256" key="1">
    <source>
        <dbReference type="ARBA" id="ARBA00004344"/>
    </source>
</evidence>
<comment type="caution">
    <text evidence="7">The sequence shown here is derived from an EMBL/GenBank/DDBJ whole genome shotgun (WGS) entry which is preliminary data.</text>
</comment>
<dbReference type="GO" id="GO:0005802">
    <property type="term" value="C:trans-Golgi network"/>
    <property type="evidence" value="ECO:0007669"/>
    <property type="project" value="TreeGrafter"/>
</dbReference>
<dbReference type="Pfam" id="PF05719">
    <property type="entry name" value="GPP34"/>
    <property type="match status" value="1"/>
</dbReference>
<dbReference type="GO" id="GO:0032580">
    <property type="term" value="C:Golgi cisterna membrane"/>
    <property type="evidence" value="ECO:0007669"/>
    <property type="project" value="UniProtKB-SubCell"/>
</dbReference>
<evidence type="ECO:0000256" key="5">
    <source>
        <dbReference type="ARBA" id="ARBA00023121"/>
    </source>
</evidence>
<dbReference type="PANTHER" id="PTHR12704">
    <property type="entry name" value="TRANS-GOLGI PROTEIN GMX33"/>
    <property type="match status" value="1"/>
</dbReference>
<comment type="subcellular location">
    <subcellularLocation>
        <location evidence="1">Golgi apparatus</location>
        <location evidence="1">Golgi stack membrane</location>
        <topology evidence="1">Peripheral membrane protein</topology>
        <orientation evidence="1">Cytoplasmic side</orientation>
    </subcellularLocation>
    <subcellularLocation>
        <location evidence="2">Golgi apparatus</location>
        <location evidence="2">trans-Golgi network membrane</location>
        <topology evidence="2">Peripheral membrane protein</topology>
        <orientation evidence="2">Cytoplasmic side</orientation>
    </subcellularLocation>
</comment>
<dbReference type="PANTHER" id="PTHR12704:SF4">
    <property type="entry name" value="GOLGI PHOSPHOPROTEIN 3-LIKE"/>
    <property type="match status" value="1"/>
</dbReference>
<proteinExistence type="inferred from homology"/>
<dbReference type="GO" id="GO:0043001">
    <property type="term" value="P:Golgi to plasma membrane protein transport"/>
    <property type="evidence" value="ECO:0007669"/>
    <property type="project" value="TreeGrafter"/>
</dbReference>
<feature type="non-terminal residue" evidence="7">
    <location>
        <position position="147"/>
    </location>
</feature>
<gene>
    <name evidence="7" type="primary">Golph3l</name>
    <name evidence="7" type="ORF">CHATOR_R14891</name>
</gene>
<dbReference type="GO" id="GO:0007030">
    <property type="term" value="P:Golgi organization"/>
    <property type="evidence" value="ECO:0007669"/>
    <property type="project" value="TreeGrafter"/>
</dbReference>
<dbReference type="Gene3D" id="1.10.3630.10">
    <property type="entry name" value="yeast vps74-n-term truncation variant domain like"/>
    <property type="match status" value="1"/>
</dbReference>
<keyword evidence="4" id="KW-0333">Golgi apparatus</keyword>
<evidence type="ECO:0000256" key="2">
    <source>
        <dbReference type="ARBA" id="ARBA00004546"/>
    </source>
</evidence>
<dbReference type="GO" id="GO:0006890">
    <property type="term" value="P:retrograde vesicle-mediated transport, Golgi to endoplasmic reticulum"/>
    <property type="evidence" value="ECO:0007669"/>
    <property type="project" value="TreeGrafter"/>
</dbReference>
<dbReference type="InterPro" id="IPR008628">
    <property type="entry name" value="GPP34-like"/>
</dbReference>
<keyword evidence="6" id="KW-0472">Membrane</keyword>
<name>A0A7L0KKK6_CHATO</name>
<evidence type="ECO:0000313" key="7">
    <source>
        <dbReference type="EMBL" id="NXK57121.1"/>
    </source>
</evidence>
<keyword evidence="8" id="KW-1185">Reference proteome</keyword>
<dbReference type="InterPro" id="IPR038261">
    <property type="entry name" value="GPP34-like_sf"/>
</dbReference>
<organism evidence="7 8">
    <name type="scientific">Chauna torquata</name>
    <name type="common">Southern screamer</name>
    <dbReference type="NCBI Taxonomy" id="30388"/>
    <lineage>
        <taxon>Eukaryota</taxon>
        <taxon>Metazoa</taxon>
        <taxon>Chordata</taxon>
        <taxon>Craniata</taxon>
        <taxon>Vertebrata</taxon>
        <taxon>Euteleostomi</taxon>
        <taxon>Archelosauria</taxon>
        <taxon>Archosauria</taxon>
        <taxon>Dinosauria</taxon>
        <taxon>Saurischia</taxon>
        <taxon>Theropoda</taxon>
        <taxon>Coelurosauria</taxon>
        <taxon>Aves</taxon>
        <taxon>Neognathae</taxon>
        <taxon>Galloanserae</taxon>
        <taxon>Anseriformes</taxon>
        <taxon>Anhimidae</taxon>
        <taxon>Chauna</taxon>
    </lineage>
</organism>
<dbReference type="GO" id="GO:0070273">
    <property type="term" value="F:phosphatidylinositol-4-phosphate binding"/>
    <property type="evidence" value="ECO:0007669"/>
    <property type="project" value="InterPro"/>
</dbReference>
<dbReference type="GO" id="GO:0048194">
    <property type="term" value="P:Golgi vesicle budding"/>
    <property type="evidence" value="ECO:0007669"/>
    <property type="project" value="TreeGrafter"/>
</dbReference>
<dbReference type="GO" id="GO:0000139">
    <property type="term" value="C:Golgi membrane"/>
    <property type="evidence" value="ECO:0007669"/>
    <property type="project" value="GOC"/>
</dbReference>
<evidence type="ECO:0000256" key="4">
    <source>
        <dbReference type="ARBA" id="ARBA00023034"/>
    </source>
</evidence>
<evidence type="ECO:0000256" key="6">
    <source>
        <dbReference type="ARBA" id="ARBA00023136"/>
    </source>
</evidence>
<comment type="similarity">
    <text evidence="3">Belongs to the GOLPH3/VPS74 family.</text>
</comment>
<dbReference type="EMBL" id="VXAL01021533">
    <property type="protein sequence ID" value="NXK57121.1"/>
    <property type="molecule type" value="Genomic_DNA"/>
</dbReference>
<dbReference type="Proteomes" id="UP000537522">
    <property type="component" value="Unassembled WGS sequence"/>
</dbReference>
<dbReference type="GO" id="GO:0005829">
    <property type="term" value="C:cytosol"/>
    <property type="evidence" value="ECO:0007669"/>
    <property type="project" value="TreeGrafter"/>
</dbReference>